<sequence length="1238" mass="135526">MTAVTAPMSSRGYYVPVSSNRQQQASHVRHYNHPSVTTAPAATAYLTESQKPPRTQAKRAIGHYILGRTIGEGTFGKVKLGTHILTGEKVAIKILEKEKIVDISDVERVSREIKILKLIRHPHIVQLYEIIETHRQLYLIMEYAPGGELFDYIVDNQRVNEDEACKFFRQIICGVEKIHELGVVHRDLKPENLLLDEEKNIKIVDFGLSNTFDKGQLLKTACGSPCYAAPEMIAGKSYVPYMCDIWSCGVILFALVCGYLPFEDQNTAQLYKKIMSGHYQTPNYVTASVKSLIKGLLTTNPERRMRVSDIRRHPWFLGEAGGRTTLSRELNFAPGSSKGCEVSSCDRCKTWAFGGTDPTDPTSEFGVDDDVLNEVVKIGDFSKEYAIKCLKINKHNHVTTSYYLLLEKKTRHAMELRKAGRGDFWRKLADYAVLAVPLPADTRSSATIVASVEQDHKVSPKKVGGNAKDAELFEKFDRITQKRASGGGGDREAPMSGRNDTPVRDDIEEKPSPLALKMAEESTRPAAPPSEASSAQRSGRDMDTFSSCTSPGQQQASRYYHGARQGAVQRPVVPARRKVPTIPIGRVNLNDGLDNSPRSVRGYVPRGAPPPQSARVHQRPNAATPRLYELESPKRYVGGSRAPAIIPPLSSRLRSRRVEGGQMPQSARVATTPTARGGPTSVADRLYQRAGAPSSSANGGSVRTSLNTGREALDGVTHRPATTGFMSARSPTQPTTQRQQAQGYPVKVPTPPATARPSYGGRPPSTVAGRSRRLVLARKAEGCGEFRPVLQAGLPSAPQTHRPSQPVSAAPRVGQMTSPRVSARRSSHGGNPPSTSSSISNTMPCSQPPILTVTTTKDPRTVLHDTYRALAALGIQSTRTEPFNISCNRTGLQFDLEITQLDKVQSVYVVRFRKTVGDHSQFREVTRRLVQMLKLERLSGGCMSGRPLTGLEEIRTICEGSEGIDEVSHDENDIMINGDVPMGGRSLAATAPCIPLGIYSAPAKMLQESAKFSCQQTSEPSPSSHRGYNSQFDTSVSEYPSPPPASCSPPMRRDECHRIAGALQRAPGLHSLPRFTPTPAPPPRSKGLAGTAGLLFGGQQRTSPEVEESRRDEPSVRGTVFAVLGRMLDEEKLTKEDVRLAIKLIANSPSCAEVVHQLIQARPTLEAQAEFVAMYLAGQRERVTPENRVEPSLNRAVSQPPPFGPSPHPHCMPMMTPNQQFYYPGYGGYPTFSPGDMM</sequence>
<dbReference type="SMART" id="SM00220">
    <property type="entry name" value="S_TKc"/>
    <property type="match status" value="1"/>
</dbReference>
<evidence type="ECO:0000256" key="9">
    <source>
        <dbReference type="PROSITE-ProRule" id="PRU10141"/>
    </source>
</evidence>
<reference evidence="13 14" key="1">
    <citation type="submission" date="2020-04" db="EMBL/GenBank/DDBJ databases">
        <title>Perkinsus chesapeaki whole genome sequence.</title>
        <authorList>
            <person name="Bogema D.R."/>
        </authorList>
    </citation>
    <scope>NUCLEOTIDE SEQUENCE [LARGE SCALE GENOMIC DNA]</scope>
    <source>
        <strain evidence="13">ATCC PRA-425</strain>
    </source>
</reference>
<dbReference type="EC" id="2.7.11.1" evidence="1"/>
<dbReference type="PANTHER" id="PTHR24346">
    <property type="entry name" value="MAP/MICROTUBULE AFFINITY-REGULATING KINASE"/>
    <property type="match status" value="1"/>
</dbReference>
<keyword evidence="14" id="KW-1185">Reference proteome</keyword>
<dbReference type="PROSITE" id="PS00108">
    <property type="entry name" value="PROTEIN_KINASE_ST"/>
    <property type="match status" value="1"/>
</dbReference>
<evidence type="ECO:0000256" key="1">
    <source>
        <dbReference type="ARBA" id="ARBA00012513"/>
    </source>
</evidence>
<feature type="region of interest" description="Disordered" evidence="10">
    <location>
        <begin position="474"/>
        <end position="554"/>
    </location>
</feature>
<dbReference type="InterPro" id="IPR000719">
    <property type="entry name" value="Prot_kinase_dom"/>
</dbReference>
<evidence type="ECO:0000256" key="10">
    <source>
        <dbReference type="SAM" id="MobiDB-lite"/>
    </source>
</evidence>
<comment type="catalytic activity">
    <reaction evidence="7">
        <text>L-threonyl-[protein] + ATP = O-phospho-L-threonyl-[protein] + ADP + H(+)</text>
        <dbReference type="Rhea" id="RHEA:46608"/>
        <dbReference type="Rhea" id="RHEA-COMP:11060"/>
        <dbReference type="Rhea" id="RHEA-COMP:11605"/>
        <dbReference type="ChEBI" id="CHEBI:15378"/>
        <dbReference type="ChEBI" id="CHEBI:30013"/>
        <dbReference type="ChEBI" id="CHEBI:30616"/>
        <dbReference type="ChEBI" id="CHEBI:61977"/>
        <dbReference type="ChEBI" id="CHEBI:456216"/>
        <dbReference type="EC" id="2.7.11.1"/>
    </reaction>
</comment>
<gene>
    <name evidence="13" type="ORF">FOL47_003576</name>
</gene>
<feature type="region of interest" description="Disordered" evidence="10">
    <location>
        <begin position="654"/>
        <end position="681"/>
    </location>
</feature>
<feature type="compositionally biased region" description="Low complexity" evidence="10">
    <location>
        <begin position="728"/>
        <end position="742"/>
    </location>
</feature>
<dbReference type="CDD" id="cd14335">
    <property type="entry name" value="UBA_SnRK1_plant"/>
    <property type="match status" value="1"/>
</dbReference>
<evidence type="ECO:0000256" key="7">
    <source>
        <dbReference type="ARBA" id="ARBA00047899"/>
    </source>
</evidence>
<keyword evidence="3" id="KW-0808">Transferase</keyword>
<dbReference type="SUPFAM" id="SSF56112">
    <property type="entry name" value="Protein kinase-like (PK-like)"/>
    <property type="match status" value="1"/>
</dbReference>
<feature type="region of interest" description="Disordered" evidence="10">
    <location>
        <begin position="586"/>
        <end position="624"/>
    </location>
</feature>
<feature type="domain" description="KA1" evidence="12">
    <location>
        <begin position="885"/>
        <end position="935"/>
    </location>
</feature>
<dbReference type="FunFam" id="1.10.510.10:FF:000271">
    <property type="entry name" value="Non-specific serine/threonine protein kinase"/>
    <property type="match status" value="1"/>
</dbReference>
<keyword evidence="2" id="KW-0723">Serine/threonine-protein kinase</keyword>
<dbReference type="GO" id="GO:0005524">
    <property type="term" value="F:ATP binding"/>
    <property type="evidence" value="ECO:0007669"/>
    <property type="project" value="UniProtKB-UniRule"/>
</dbReference>
<evidence type="ECO:0000256" key="5">
    <source>
        <dbReference type="ARBA" id="ARBA00022777"/>
    </source>
</evidence>
<evidence type="ECO:0000256" key="2">
    <source>
        <dbReference type="ARBA" id="ARBA00022527"/>
    </source>
</evidence>
<evidence type="ECO:0000256" key="4">
    <source>
        <dbReference type="ARBA" id="ARBA00022741"/>
    </source>
</evidence>
<dbReference type="PROSITE" id="PS50011">
    <property type="entry name" value="PROTEIN_KINASE_DOM"/>
    <property type="match status" value="1"/>
</dbReference>
<organism evidence="13 14">
    <name type="scientific">Perkinsus chesapeaki</name>
    <name type="common">Clam parasite</name>
    <name type="synonym">Perkinsus andrewsi</name>
    <dbReference type="NCBI Taxonomy" id="330153"/>
    <lineage>
        <taxon>Eukaryota</taxon>
        <taxon>Sar</taxon>
        <taxon>Alveolata</taxon>
        <taxon>Perkinsozoa</taxon>
        <taxon>Perkinsea</taxon>
        <taxon>Perkinsida</taxon>
        <taxon>Perkinsidae</taxon>
        <taxon>Perkinsus</taxon>
    </lineage>
</organism>
<dbReference type="GO" id="GO:0005737">
    <property type="term" value="C:cytoplasm"/>
    <property type="evidence" value="ECO:0007669"/>
    <property type="project" value="TreeGrafter"/>
</dbReference>
<feature type="region of interest" description="Disordered" evidence="10">
    <location>
        <begin position="721"/>
        <end position="767"/>
    </location>
</feature>
<feature type="compositionally biased region" description="Polar residues" evidence="10">
    <location>
        <begin position="797"/>
        <end position="807"/>
    </location>
</feature>
<comment type="catalytic activity">
    <reaction evidence="8">
        <text>L-seryl-[protein] + ATP = O-phospho-L-seryl-[protein] + ADP + H(+)</text>
        <dbReference type="Rhea" id="RHEA:17989"/>
        <dbReference type="Rhea" id="RHEA-COMP:9863"/>
        <dbReference type="Rhea" id="RHEA-COMP:11604"/>
        <dbReference type="ChEBI" id="CHEBI:15378"/>
        <dbReference type="ChEBI" id="CHEBI:29999"/>
        <dbReference type="ChEBI" id="CHEBI:30616"/>
        <dbReference type="ChEBI" id="CHEBI:83421"/>
        <dbReference type="ChEBI" id="CHEBI:456216"/>
        <dbReference type="EC" id="2.7.11.1"/>
    </reaction>
</comment>
<dbReference type="OrthoDB" id="193931at2759"/>
<dbReference type="InterPro" id="IPR008271">
    <property type="entry name" value="Ser/Thr_kinase_AS"/>
</dbReference>
<dbReference type="PANTHER" id="PTHR24346:SF82">
    <property type="entry name" value="KP78A-RELATED"/>
    <property type="match status" value="1"/>
</dbReference>
<feature type="binding site" evidence="9">
    <location>
        <position position="93"/>
    </location>
    <ligand>
        <name>ATP</name>
        <dbReference type="ChEBI" id="CHEBI:30616"/>
    </ligand>
</feature>
<keyword evidence="4 9" id="KW-0547">Nucleotide-binding</keyword>
<dbReference type="Pfam" id="PF02149">
    <property type="entry name" value="KA1"/>
    <property type="match status" value="1"/>
</dbReference>
<evidence type="ECO:0000313" key="13">
    <source>
        <dbReference type="EMBL" id="KAF4667445.1"/>
    </source>
</evidence>
<evidence type="ECO:0000256" key="3">
    <source>
        <dbReference type="ARBA" id="ARBA00022679"/>
    </source>
</evidence>
<dbReference type="FunFam" id="3.30.200.20:FF:000003">
    <property type="entry name" value="Non-specific serine/threonine protein kinase"/>
    <property type="match status" value="1"/>
</dbReference>
<feature type="compositionally biased region" description="Low complexity" evidence="10">
    <location>
        <begin position="829"/>
        <end position="842"/>
    </location>
</feature>
<dbReference type="InterPro" id="IPR028375">
    <property type="entry name" value="KA1/Ssp2_C"/>
</dbReference>
<dbReference type="PROSITE" id="PS00107">
    <property type="entry name" value="PROTEIN_KINASE_ATP"/>
    <property type="match status" value="1"/>
</dbReference>
<feature type="domain" description="Protein kinase" evidence="11">
    <location>
        <begin position="64"/>
        <end position="316"/>
    </location>
</feature>
<evidence type="ECO:0000259" key="12">
    <source>
        <dbReference type="PROSITE" id="PS50032"/>
    </source>
</evidence>
<protein>
    <recommendedName>
        <fullName evidence="1">non-specific serine/threonine protein kinase</fullName>
        <ecNumber evidence="1">2.7.11.1</ecNumber>
    </recommendedName>
</protein>
<dbReference type="AlphaFoldDB" id="A0A7J6M7J9"/>
<feature type="region of interest" description="Disordered" evidence="10">
    <location>
        <begin position="1012"/>
        <end position="1053"/>
    </location>
</feature>
<feature type="region of interest" description="Disordered" evidence="10">
    <location>
        <begin position="1067"/>
        <end position="1115"/>
    </location>
</feature>
<dbReference type="Gene3D" id="1.10.510.10">
    <property type="entry name" value="Transferase(Phosphotransferase) domain 1"/>
    <property type="match status" value="1"/>
</dbReference>
<evidence type="ECO:0000256" key="8">
    <source>
        <dbReference type="ARBA" id="ARBA00048679"/>
    </source>
</evidence>
<dbReference type="InterPro" id="IPR001772">
    <property type="entry name" value="KA1_dom"/>
</dbReference>
<keyword evidence="6 9" id="KW-0067">ATP-binding</keyword>
<dbReference type="Pfam" id="PF00069">
    <property type="entry name" value="Pkinase"/>
    <property type="match status" value="1"/>
</dbReference>
<dbReference type="Proteomes" id="UP000591131">
    <property type="component" value="Unassembled WGS sequence"/>
</dbReference>
<feature type="compositionally biased region" description="Basic and acidic residues" evidence="10">
    <location>
        <begin position="501"/>
        <end position="511"/>
    </location>
</feature>
<evidence type="ECO:0000256" key="6">
    <source>
        <dbReference type="ARBA" id="ARBA00022840"/>
    </source>
</evidence>
<dbReference type="Gene3D" id="3.30.310.80">
    <property type="entry name" value="Kinase associated domain 1, KA1"/>
    <property type="match status" value="1"/>
</dbReference>
<dbReference type="InterPro" id="IPR017441">
    <property type="entry name" value="Protein_kinase_ATP_BS"/>
</dbReference>
<name>A0A7J6M7J9_PERCH</name>
<dbReference type="EMBL" id="JAAPAO010000211">
    <property type="protein sequence ID" value="KAF4667445.1"/>
    <property type="molecule type" value="Genomic_DNA"/>
</dbReference>
<feature type="compositionally biased region" description="Polar residues" evidence="10">
    <location>
        <begin position="1012"/>
        <end position="1038"/>
    </location>
</feature>
<comment type="caution">
    <text evidence="13">The sequence shown here is derived from an EMBL/GenBank/DDBJ whole genome shotgun (WGS) entry which is preliminary data.</text>
</comment>
<feature type="compositionally biased region" description="Low complexity" evidence="10">
    <location>
        <begin position="1087"/>
        <end position="1098"/>
    </location>
</feature>
<dbReference type="PROSITE" id="PS50032">
    <property type="entry name" value="KA1"/>
    <property type="match status" value="1"/>
</dbReference>
<dbReference type="CDD" id="cd14003">
    <property type="entry name" value="STKc_AMPK-like"/>
    <property type="match status" value="1"/>
</dbReference>
<feature type="compositionally biased region" description="Polar residues" evidence="10">
    <location>
        <begin position="663"/>
        <end position="674"/>
    </location>
</feature>
<dbReference type="SUPFAM" id="SSF103243">
    <property type="entry name" value="KA1-like"/>
    <property type="match status" value="1"/>
</dbReference>
<dbReference type="GO" id="GO:0035556">
    <property type="term" value="P:intracellular signal transduction"/>
    <property type="evidence" value="ECO:0007669"/>
    <property type="project" value="TreeGrafter"/>
</dbReference>
<feature type="compositionally biased region" description="Polar residues" evidence="10">
    <location>
        <begin position="544"/>
        <end position="554"/>
    </location>
</feature>
<proteinExistence type="predicted"/>
<evidence type="ECO:0000313" key="14">
    <source>
        <dbReference type="Proteomes" id="UP000591131"/>
    </source>
</evidence>
<dbReference type="GO" id="GO:0004674">
    <property type="term" value="F:protein serine/threonine kinase activity"/>
    <property type="evidence" value="ECO:0007669"/>
    <property type="project" value="UniProtKB-KW"/>
</dbReference>
<evidence type="ECO:0000259" key="11">
    <source>
        <dbReference type="PROSITE" id="PS50011"/>
    </source>
</evidence>
<accession>A0A7J6M7J9</accession>
<feature type="region of interest" description="Disordered" evidence="10">
    <location>
        <begin position="794"/>
        <end position="846"/>
    </location>
</feature>
<keyword evidence="5" id="KW-0418">Kinase</keyword>
<dbReference type="InterPro" id="IPR011009">
    <property type="entry name" value="Kinase-like_dom_sf"/>
</dbReference>